<feature type="short sequence motif" description="DGA/G" evidence="4">
    <location>
        <begin position="152"/>
        <end position="154"/>
    </location>
</feature>
<dbReference type="InterPro" id="IPR016035">
    <property type="entry name" value="Acyl_Trfase/lysoPLipase"/>
</dbReference>
<feature type="region of interest" description="Disordered" evidence="5">
    <location>
        <begin position="251"/>
        <end position="288"/>
    </location>
</feature>
<dbReference type="PANTHER" id="PTHR14226">
    <property type="entry name" value="NEUROPATHY TARGET ESTERASE/SWISS CHEESE D.MELANOGASTER"/>
    <property type="match status" value="1"/>
</dbReference>
<dbReference type="PROSITE" id="PS51635">
    <property type="entry name" value="PNPLA"/>
    <property type="match status" value="1"/>
</dbReference>
<feature type="active site" description="Proton acceptor" evidence="4">
    <location>
        <position position="152"/>
    </location>
</feature>
<accession>A0AAD0NPU1</accession>
<dbReference type="Pfam" id="PF01734">
    <property type="entry name" value="Patatin"/>
    <property type="match status" value="1"/>
</dbReference>
<keyword evidence="3 4" id="KW-0443">Lipid metabolism</keyword>
<keyword evidence="1 4" id="KW-0378">Hydrolase</keyword>
<feature type="region of interest" description="Disordered" evidence="5">
    <location>
        <begin position="186"/>
        <end position="213"/>
    </location>
</feature>
<evidence type="ECO:0000313" key="8">
    <source>
        <dbReference type="Proteomes" id="UP000244903"/>
    </source>
</evidence>
<evidence type="ECO:0000256" key="5">
    <source>
        <dbReference type="SAM" id="MobiDB-lite"/>
    </source>
</evidence>
<evidence type="ECO:0000256" key="1">
    <source>
        <dbReference type="ARBA" id="ARBA00022801"/>
    </source>
</evidence>
<dbReference type="InterPro" id="IPR002641">
    <property type="entry name" value="PNPLA_dom"/>
</dbReference>
<keyword evidence="2 4" id="KW-0442">Lipid degradation</keyword>
<dbReference type="Gene3D" id="3.40.1090.10">
    <property type="entry name" value="Cytosolic phospholipase A2 catalytic domain"/>
    <property type="match status" value="2"/>
</dbReference>
<dbReference type="AlphaFoldDB" id="A0AAD0NPU1"/>
<reference evidence="7 8" key="1">
    <citation type="submission" date="2016-04" db="EMBL/GenBank/DDBJ databases">
        <title>Complete genome sequence of the haloalkaliphilic hydrocarbon-degrading bacterium Dietzia psychralcaliphila ILA-1T, isolated from a drain of a fish product-processing plant.</title>
        <authorList>
            <person name="Zhao J."/>
            <person name="Hu B."/>
            <person name="Geng S."/>
            <person name="Nie Y."/>
            <person name="Tang Y."/>
        </authorList>
    </citation>
    <scope>NUCLEOTIDE SEQUENCE [LARGE SCALE GENOMIC DNA]</scope>
    <source>
        <strain evidence="7 8">ILA-1</strain>
    </source>
</reference>
<dbReference type="PANTHER" id="PTHR14226:SF76">
    <property type="entry name" value="NTE FAMILY PROTEIN RSSA"/>
    <property type="match status" value="1"/>
</dbReference>
<feature type="short sequence motif" description="GXSXG" evidence="4">
    <location>
        <begin position="36"/>
        <end position="40"/>
    </location>
</feature>
<evidence type="ECO:0000259" key="6">
    <source>
        <dbReference type="PROSITE" id="PS51635"/>
    </source>
</evidence>
<protein>
    <submittedName>
        <fullName evidence="7">Patatin</fullName>
    </submittedName>
</protein>
<evidence type="ECO:0000256" key="4">
    <source>
        <dbReference type="PROSITE-ProRule" id="PRU01161"/>
    </source>
</evidence>
<feature type="domain" description="PNPLA" evidence="6">
    <location>
        <begin position="5"/>
        <end position="165"/>
    </location>
</feature>
<evidence type="ECO:0000256" key="3">
    <source>
        <dbReference type="ARBA" id="ARBA00023098"/>
    </source>
</evidence>
<sequence>MKVALALGSGGARGYAHIGAIRELESRGHEVVGVSGASMGAVVGSLLAAGELDRFEEWVRGLAQRDVLRLLDVSFAGGGAIRANKIMGVIGEMLDDVRIEDLAIPYTAVATDLRARREVWFTRGPADIAVRASFAIPSIVTPAIVGGRLMIDGGVTNPVPLEPLASVESDLVLAVSLTGRRAGIRGSTFQESSDPEEPSAVADPKISKKGGTVAAGTAARLSGRIRIAAADVRDADLVRLVAARFGQDAAGAETAGVDGIDSGGEGTDFDPAAVGAPTPRGSEQPSPEVEEAVEEGEREVRAEALGDERSLESLPGTLRIFDVVSQSIEAMQSILTGYRMAGNRPDVLVEVPSDSCSAFDFHRAEEMIELGRRLTAEALDREGL</sequence>
<proteinExistence type="predicted"/>
<evidence type="ECO:0000256" key="2">
    <source>
        <dbReference type="ARBA" id="ARBA00022963"/>
    </source>
</evidence>
<dbReference type="GO" id="GO:0016042">
    <property type="term" value="P:lipid catabolic process"/>
    <property type="evidence" value="ECO:0007669"/>
    <property type="project" value="UniProtKB-UniRule"/>
</dbReference>
<name>A0AAD0NPU1_9ACTN</name>
<dbReference type="RefSeq" id="WP_107747240.1">
    <property type="nucleotide sequence ID" value="NZ_PZZY01000002.1"/>
</dbReference>
<gene>
    <name evidence="7" type="ORF">A6048_16130</name>
</gene>
<feature type="active site" description="Nucleophile" evidence="4">
    <location>
        <position position="38"/>
    </location>
</feature>
<dbReference type="SUPFAM" id="SSF52151">
    <property type="entry name" value="FabD/lysophospholipase-like"/>
    <property type="match status" value="1"/>
</dbReference>
<dbReference type="Proteomes" id="UP000244903">
    <property type="component" value="Chromosome"/>
</dbReference>
<evidence type="ECO:0000313" key="7">
    <source>
        <dbReference type="EMBL" id="AWH97556.1"/>
    </source>
</evidence>
<dbReference type="EMBL" id="CP015453">
    <property type="protein sequence ID" value="AWH97556.1"/>
    <property type="molecule type" value="Genomic_DNA"/>
</dbReference>
<comment type="caution">
    <text evidence="4">Lacks conserved residue(s) required for the propagation of feature annotation.</text>
</comment>
<dbReference type="GO" id="GO:0016787">
    <property type="term" value="F:hydrolase activity"/>
    <property type="evidence" value="ECO:0007669"/>
    <property type="project" value="UniProtKB-UniRule"/>
</dbReference>
<keyword evidence="8" id="KW-1185">Reference proteome</keyword>
<organism evidence="7 8">
    <name type="scientific">Dietzia psychralcaliphila</name>
    <dbReference type="NCBI Taxonomy" id="139021"/>
    <lineage>
        <taxon>Bacteria</taxon>
        <taxon>Bacillati</taxon>
        <taxon>Actinomycetota</taxon>
        <taxon>Actinomycetes</taxon>
        <taxon>Mycobacteriales</taxon>
        <taxon>Dietziaceae</taxon>
        <taxon>Dietzia</taxon>
    </lineage>
</organism>
<dbReference type="InterPro" id="IPR050301">
    <property type="entry name" value="NTE"/>
</dbReference>
<dbReference type="KEGG" id="dpc:A6048_16130"/>